<dbReference type="InterPro" id="IPR001623">
    <property type="entry name" value="DnaJ_domain"/>
</dbReference>
<dbReference type="Gene3D" id="1.10.287.110">
    <property type="entry name" value="DnaJ domain"/>
    <property type="match status" value="1"/>
</dbReference>
<dbReference type="PROSITE" id="PS50076">
    <property type="entry name" value="DNAJ_2"/>
    <property type="match status" value="1"/>
</dbReference>
<dbReference type="PROSITE" id="PS00636">
    <property type="entry name" value="DNAJ_1"/>
    <property type="match status" value="1"/>
</dbReference>
<protein>
    <recommendedName>
        <fullName evidence="2">J domain-containing protein</fullName>
    </recommendedName>
</protein>
<dbReference type="InterPro" id="IPR018253">
    <property type="entry name" value="DnaJ_domain_CS"/>
</dbReference>
<feature type="domain" description="J" evidence="2">
    <location>
        <begin position="49"/>
        <end position="117"/>
    </location>
</feature>
<evidence type="ECO:0000259" key="2">
    <source>
        <dbReference type="PROSITE" id="PS50076"/>
    </source>
</evidence>
<evidence type="ECO:0000313" key="4">
    <source>
        <dbReference type="Proteomes" id="UP001497522"/>
    </source>
</evidence>
<dbReference type="PANTHER" id="PTHR43908">
    <property type="entry name" value="AT29763P-RELATED"/>
    <property type="match status" value="1"/>
</dbReference>
<feature type="region of interest" description="Disordered" evidence="1">
    <location>
        <begin position="112"/>
        <end position="135"/>
    </location>
</feature>
<dbReference type="EMBL" id="OZ023708">
    <property type="protein sequence ID" value="CAK9879903.1"/>
    <property type="molecule type" value="Genomic_DNA"/>
</dbReference>
<dbReference type="Proteomes" id="UP001497522">
    <property type="component" value="Chromosome 7"/>
</dbReference>
<dbReference type="InterPro" id="IPR036869">
    <property type="entry name" value="J_dom_sf"/>
</dbReference>
<name>A0ABP1BU75_9BRYO</name>
<reference evidence="3" key="1">
    <citation type="submission" date="2024-03" db="EMBL/GenBank/DDBJ databases">
        <authorList>
            <consortium name="ELIXIR-Norway"/>
            <consortium name="Elixir Norway"/>
        </authorList>
    </citation>
    <scope>NUCLEOTIDE SEQUENCE</scope>
</reference>
<keyword evidence="4" id="KW-1185">Reference proteome</keyword>
<evidence type="ECO:0000313" key="3">
    <source>
        <dbReference type="EMBL" id="CAK9879903.1"/>
    </source>
</evidence>
<dbReference type="Pfam" id="PF00226">
    <property type="entry name" value="DnaJ"/>
    <property type="match status" value="1"/>
</dbReference>
<dbReference type="CDD" id="cd06257">
    <property type="entry name" value="DnaJ"/>
    <property type="match status" value="1"/>
</dbReference>
<evidence type="ECO:0000256" key="1">
    <source>
        <dbReference type="SAM" id="MobiDB-lite"/>
    </source>
</evidence>
<gene>
    <name evidence="3" type="ORF">CSSPJE1EN2_LOCUS21392</name>
</gene>
<organism evidence="3 4">
    <name type="scientific">Sphagnum jensenii</name>
    <dbReference type="NCBI Taxonomy" id="128206"/>
    <lineage>
        <taxon>Eukaryota</taxon>
        <taxon>Viridiplantae</taxon>
        <taxon>Streptophyta</taxon>
        <taxon>Embryophyta</taxon>
        <taxon>Bryophyta</taxon>
        <taxon>Sphagnophytina</taxon>
        <taxon>Sphagnopsida</taxon>
        <taxon>Sphagnales</taxon>
        <taxon>Sphagnaceae</taxon>
        <taxon>Sphagnum</taxon>
    </lineage>
</organism>
<proteinExistence type="predicted"/>
<dbReference type="SUPFAM" id="SSF46565">
    <property type="entry name" value="Chaperone J-domain"/>
    <property type="match status" value="1"/>
</dbReference>
<dbReference type="InterPro" id="IPR051100">
    <property type="entry name" value="DnaJ_subfamily_B/C"/>
</dbReference>
<sequence>MDSNKDDAAKCLRIGKAAIEAGDKQCALRFLSVAKRLYPNPQVDTLISSSYEERGGKQQAADNRQRHGNRWWSWKLSLKVHPDKNKAPCAEEAFKAVSKAFQVLRNGELREDYDRYGPEEESQSSQHMRQWQHEE</sequence>
<dbReference type="PANTHER" id="PTHR43908:SF3">
    <property type="entry name" value="AT29763P-RELATED"/>
    <property type="match status" value="1"/>
</dbReference>
<dbReference type="PRINTS" id="PR00625">
    <property type="entry name" value="JDOMAIN"/>
</dbReference>
<accession>A0ABP1BU75</accession>